<dbReference type="EMBL" id="CP058579">
    <property type="protein sequence ID" value="QLG63422.1"/>
    <property type="molecule type" value="Genomic_DNA"/>
</dbReference>
<keyword evidence="1" id="KW-0812">Transmembrane</keyword>
<dbReference type="PANTHER" id="PTHR48090:SF7">
    <property type="entry name" value="RFBJ PROTEIN"/>
    <property type="match status" value="1"/>
</dbReference>
<dbReference type="InterPro" id="IPR026456">
    <property type="entry name" value="GCTrfase_AglJ"/>
</dbReference>
<name>A0A7D5QIJ4_9EURY</name>
<protein>
    <submittedName>
        <fullName evidence="3">S-layer glycoprotein N-glycosyltransferase AglJ</fullName>
        <ecNumber evidence="3">2.4.1.-</ecNumber>
    </submittedName>
</protein>
<feature type="transmembrane region" description="Helical" evidence="1">
    <location>
        <begin position="264"/>
        <end position="289"/>
    </location>
</feature>
<reference evidence="3 4" key="1">
    <citation type="submission" date="2020-06" db="EMBL/GenBank/DDBJ databases">
        <title>NJ-3-1, isolated from saline soil.</title>
        <authorList>
            <person name="Cui H.L."/>
            <person name="Shi X."/>
        </authorList>
    </citation>
    <scope>NUCLEOTIDE SEQUENCE [LARGE SCALE GENOMIC DNA]</scope>
    <source>
        <strain evidence="3 4">NJ-3-1</strain>
    </source>
</reference>
<evidence type="ECO:0000313" key="4">
    <source>
        <dbReference type="Proteomes" id="UP000509626"/>
    </source>
</evidence>
<dbReference type="SUPFAM" id="SSF53448">
    <property type="entry name" value="Nucleotide-diphospho-sugar transferases"/>
    <property type="match status" value="1"/>
</dbReference>
<keyword evidence="1" id="KW-1133">Transmembrane helix</keyword>
<dbReference type="NCBIfam" id="TIGR04182">
    <property type="entry name" value="glyco_TIGR04182"/>
    <property type="match status" value="1"/>
</dbReference>
<dbReference type="PANTHER" id="PTHR48090">
    <property type="entry name" value="UNDECAPRENYL-PHOSPHATE 4-DEOXY-4-FORMAMIDO-L-ARABINOSE TRANSFERASE-RELATED"/>
    <property type="match status" value="1"/>
</dbReference>
<dbReference type="KEGG" id="halu:HUG12_17465"/>
<evidence type="ECO:0000259" key="2">
    <source>
        <dbReference type="Pfam" id="PF00535"/>
    </source>
</evidence>
<feature type="transmembrane region" description="Helical" evidence="1">
    <location>
        <begin position="229"/>
        <end position="252"/>
    </location>
</feature>
<organism evidence="3 4">
    <name type="scientific">Halorarum salinum</name>
    <dbReference type="NCBI Taxonomy" id="2743089"/>
    <lineage>
        <taxon>Archaea</taxon>
        <taxon>Methanobacteriati</taxon>
        <taxon>Methanobacteriota</taxon>
        <taxon>Stenosarchaea group</taxon>
        <taxon>Halobacteria</taxon>
        <taxon>Halobacteriales</taxon>
        <taxon>Haloferacaceae</taxon>
        <taxon>Halorarum</taxon>
    </lineage>
</organism>
<dbReference type="InterPro" id="IPR029044">
    <property type="entry name" value="Nucleotide-diphossugar_trans"/>
</dbReference>
<proteinExistence type="predicted"/>
<dbReference type="EC" id="2.4.1.-" evidence="3"/>
<dbReference type="InterPro" id="IPR050256">
    <property type="entry name" value="Glycosyltransferase_2"/>
</dbReference>
<dbReference type="Proteomes" id="UP000509626">
    <property type="component" value="Chromosome"/>
</dbReference>
<dbReference type="GeneID" id="56039286"/>
<feature type="domain" description="Glycosyltransferase 2-like" evidence="2">
    <location>
        <begin position="7"/>
        <end position="121"/>
    </location>
</feature>
<dbReference type="CDD" id="cd04179">
    <property type="entry name" value="DPM_DPG-synthase_like"/>
    <property type="match status" value="1"/>
</dbReference>
<evidence type="ECO:0000313" key="3">
    <source>
        <dbReference type="EMBL" id="QLG63422.1"/>
    </source>
</evidence>
<dbReference type="OrthoDB" id="103472at2157"/>
<keyword evidence="4" id="KW-1185">Reference proteome</keyword>
<keyword evidence="3" id="KW-0328">Glycosyltransferase</keyword>
<evidence type="ECO:0000256" key="1">
    <source>
        <dbReference type="SAM" id="Phobius"/>
    </source>
</evidence>
<keyword evidence="3" id="KW-0808">Transferase</keyword>
<dbReference type="GO" id="GO:0016757">
    <property type="term" value="F:glycosyltransferase activity"/>
    <property type="evidence" value="ECO:0007669"/>
    <property type="project" value="UniProtKB-KW"/>
</dbReference>
<accession>A0A7D5QIJ4</accession>
<dbReference type="Pfam" id="PF00535">
    <property type="entry name" value="Glycos_transf_2"/>
    <property type="match status" value="1"/>
</dbReference>
<dbReference type="InterPro" id="IPR001173">
    <property type="entry name" value="Glyco_trans_2-like"/>
</dbReference>
<keyword evidence="1" id="KW-0472">Membrane</keyword>
<dbReference type="Gene3D" id="3.90.550.10">
    <property type="entry name" value="Spore Coat Polysaccharide Biosynthesis Protein SpsA, Chain A"/>
    <property type="match status" value="1"/>
</dbReference>
<dbReference type="RefSeq" id="WP_179270006.1">
    <property type="nucleotide sequence ID" value="NZ_CP058579.1"/>
</dbReference>
<sequence length="303" mass="33200">MNRDAVTVLLPAYDEAETVGDVVADFREHGFERVLVVDGESTDGTRARAEAAGARVMIQSGRGKGQAIREAVRERVDTEFVLMADADGTYRPEDADAMLEPLFEGRAEHVVGDRFANMHEDAMTAFNRVGNRAFNWLFGLIHREDFGDILSGYRAFTRDSFRRLALSADGFGIETELSVECARHGVPTAVVPVTYLPRPNGSNTNLHPVKDGGIILMAIYRQAKTSNPLFYFGSAGMLTGLFGVAVAAFVAYDWFVNGVPHEVLAVVSGVSLIFGVQLLIFGVLSDLIVTLHRETLDRIENDD</sequence>
<gene>
    <name evidence="3" type="primary">aglJ</name>
    <name evidence="3" type="ORF">HUG12_17465</name>
</gene>
<dbReference type="AlphaFoldDB" id="A0A7D5QIJ4"/>